<dbReference type="EMBL" id="CP127225">
    <property type="protein sequence ID" value="WIX06822.1"/>
    <property type="molecule type" value="Genomic_DNA"/>
</dbReference>
<sequence length="74" mass="8458">MIASLRFNAPDDNEGIWLQSDFQVKTFDTKRRILRLIYTGGDPHVPPFNFVVLADKSPLTVNGKQINSSFSWDM</sequence>
<gene>
    <name evidence="1" type="ORF">QN060_00950</name>
</gene>
<proteinExistence type="predicted"/>
<reference evidence="1 2" key="1">
    <citation type="submission" date="2023-05" db="EMBL/GenBank/DDBJ databases">
        <title>Complete Genome Resource of Xanthomonas oryzae pv. leersiae Strain YNJC Isolated From Plateau Japonica Rice in Southwest China.</title>
        <authorList>
            <person name="Aa X."/>
            <person name="Mei L."/>
            <person name="Liu P."/>
            <person name="Yang Y."/>
            <person name="Tang C."/>
            <person name="Zhang F."/>
            <person name="Dong C."/>
            <person name="Wang B."/>
            <person name="Chen X."/>
            <person name="Dai L."/>
        </authorList>
    </citation>
    <scope>NUCLEOTIDE SEQUENCE [LARGE SCALE GENOMIC DNA]</scope>
    <source>
        <strain evidence="1 2">YNJC</strain>
    </source>
</reference>
<evidence type="ECO:0000313" key="2">
    <source>
        <dbReference type="Proteomes" id="UP001228059"/>
    </source>
</evidence>
<organism evidence="1 2">
    <name type="scientific">Xanthomonas oryzae pv. leersiae</name>
    <dbReference type="NCBI Taxonomy" id="3112258"/>
    <lineage>
        <taxon>Bacteria</taxon>
        <taxon>Pseudomonadati</taxon>
        <taxon>Pseudomonadota</taxon>
        <taxon>Gammaproteobacteria</taxon>
        <taxon>Lysobacterales</taxon>
        <taxon>Lysobacteraceae</taxon>
        <taxon>Xanthomonas</taxon>
    </lineage>
</organism>
<protein>
    <submittedName>
        <fullName evidence="1">Uncharacterized protein</fullName>
    </submittedName>
</protein>
<dbReference type="Proteomes" id="UP001228059">
    <property type="component" value="Chromosome"/>
</dbReference>
<evidence type="ECO:0000313" key="1">
    <source>
        <dbReference type="EMBL" id="WIX06822.1"/>
    </source>
</evidence>
<dbReference type="AlphaFoldDB" id="A0AAJ6GY59"/>
<name>A0AAJ6GY59_9XANT</name>
<accession>A0AAJ6GY59</accession>
<dbReference type="RefSeq" id="WP_285956934.1">
    <property type="nucleotide sequence ID" value="NZ_CP127225.1"/>
</dbReference>